<keyword evidence="3" id="KW-1185">Reference proteome</keyword>
<keyword evidence="2" id="KW-0032">Aminotransferase</keyword>
<reference evidence="2 3" key="1">
    <citation type="journal article" date="2019" name="Int. J. Syst. Evol. Microbiol.">
        <title>The Global Catalogue of Microorganisms (GCM) 10K type strain sequencing project: providing services to taxonomists for standard genome sequencing and annotation.</title>
        <authorList>
            <consortium name="The Broad Institute Genomics Platform"/>
            <consortium name="The Broad Institute Genome Sequencing Center for Infectious Disease"/>
            <person name="Wu L."/>
            <person name="Ma J."/>
        </authorList>
    </citation>
    <scope>NUCLEOTIDE SEQUENCE [LARGE SCALE GENOMIC DNA]</scope>
    <source>
        <strain evidence="2 3">PJ61</strain>
    </source>
</reference>
<proteinExistence type="predicted"/>
<evidence type="ECO:0000259" key="1">
    <source>
        <dbReference type="Pfam" id="PF00155"/>
    </source>
</evidence>
<dbReference type="PANTHER" id="PTHR43510:SF1">
    <property type="entry name" value="AMINOTRANSFERASE FUNCTION, HYPOTHETICAL (EUROFUNG)"/>
    <property type="match status" value="1"/>
</dbReference>
<name>A0ABD5T3B4_9EURY</name>
<dbReference type="Pfam" id="PF00155">
    <property type="entry name" value="Aminotran_1_2"/>
    <property type="match status" value="1"/>
</dbReference>
<evidence type="ECO:0000313" key="3">
    <source>
        <dbReference type="Proteomes" id="UP001596274"/>
    </source>
</evidence>
<accession>A0ABD5T3B4</accession>
<feature type="non-terminal residue" evidence="2">
    <location>
        <position position="1"/>
    </location>
</feature>
<organism evidence="2 3">
    <name type="scientific">Halorubrum pallidum</name>
    <dbReference type="NCBI Taxonomy" id="1526114"/>
    <lineage>
        <taxon>Archaea</taxon>
        <taxon>Methanobacteriati</taxon>
        <taxon>Methanobacteriota</taxon>
        <taxon>Stenosarchaea group</taxon>
        <taxon>Halobacteria</taxon>
        <taxon>Halobacteriales</taxon>
        <taxon>Haloferacaceae</taxon>
        <taxon>Halorubrum</taxon>
    </lineage>
</organism>
<dbReference type="EMBL" id="JBHSWT010000105">
    <property type="protein sequence ID" value="MFC6770646.1"/>
    <property type="molecule type" value="Genomic_DNA"/>
</dbReference>
<dbReference type="InterPro" id="IPR015422">
    <property type="entry name" value="PyrdxlP-dep_Trfase_small"/>
</dbReference>
<dbReference type="GO" id="GO:0008483">
    <property type="term" value="F:transaminase activity"/>
    <property type="evidence" value="ECO:0007669"/>
    <property type="project" value="UniProtKB-KW"/>
</dbReference>
<dbReference type="AlphaFoldDB" id="A0ABD5T3B4"/>
<dbReference type="Gene3D" id="3.90.1150.10">
    <property type="entry name" value="Aspartate Aminotransferase, domain 1"/>
    <property type="match status" value="1"/>
</dbReference>
<sequence length="109" mass="11766">DRILSENRALAETNRAVVADWVAGHGLDWYDPVGVNGFVTVPDGFTDADEFCRSIVEEASVVLAPGELFGFPDRFRIGFGLPTETLEEGLDRVDRVIDRRGTAANGGAA</sequence>
<dbReference type="SUPFAM" id="SSF53383">
    <property type="entry name" value="PLP-dependent transferases"/>
    <property type="match status" value="1"/>
</dbReference>
<comment type="caution">
    <text evidence="2">The sequence shown here is derived from an EMBL/GenBank/DDBJ whole genome shotgun (WGS) entry which is preliminary data.</text>
</comment>
<dbReference type="PANTHER" id="PTHR43510">
    <property type="entry name" value="AMINOTRANSFERASE FUNCTION, HYPOTHETICAL (EUROFUNG)"/>
    <property type="match status" value="1"/>
</dbReference>
<protein>
    <submittedName>
        <fullName evidence="2">Aminotransferase class I/II-fold pyridoxal phosphate-dependent enzyme</fullName>
    </submittedName>
</protein>
<keyword evidence="2" id="KW-0808">Transferase</keyword>
<gene>
    <name evidence="2" type="ORF">ACFQDD_03760</name>
</gene>
<feature type="domain" description="Aminotransferase class I/classII large" evidence="1">
    <location>
        <begin position="4"/>
        <end position="93"/>
    </location>
</feature>
<evidence type="ECO:0000313" key="2">
    <source>
        <dbReference type="EMBL" id="MFC6770646.1"/>
    </source>
</evidence>
<dbReference type="InterPro" id="IPR015424">
    <property type="entry name" value="PyrdxlP-dep_Trfase"/>
</dbReference>
<dbReference type="Proteomes" id="UP001596274">
    <property type="component" value="Unassembled WGS sequence"/>
</dbReference>
<dbReference type="InterPro" id="IPR004839">
    <property type="entry name" value="Aminotransferase_I/II_large"/>
</dbReference>